<dbReference type="SUPFAM" id="SSF46689">
    <property type="entry name" value="Homeodomain-like"/>
    <property type="match status" value="1"/>
</dbReference>
<dbReference type="InterPro" id="IPR001523">
    <property type="entry name" value="Paired_dom"/>
</dbReference>
<evidence type="ECO:0000313" key="10">
    <source>
        <dbReference type="Proteomes" id="UP000285301"/>
    </source>
</evidence>
<keyword evidence="2" id="KW-0217">Developmental protein</keyword>
<keyword evidence="3" id="KW-0563">Paired box</keyword>
<proteinExistence type="predicted"/>
<evidence type="ECO:0000313" key="9">
    <source>
        <dbReference type="EMBL" id="RWS16354.1"/>
    </source>
</evidence>
<organism evidence="9 10">
    <name type="scientific">Dinothrombium tinctorium</name>
    <dbReference type="NCBI Taxonomy" id="1965070"/>
    <lineage>
        <taxon>Eukaryota</taxon>
        <taxon>Metazoa</taxon>
        <taxon>Ecdysozoa</taxon>
        <taxon>Arthropoda</taxon>
        <taxon>Chelicerata</taxon>
        <taxon>Arachnida</taxon>
        <taxon>Acari</taxon>
        <taxon>Acariformes</taxon>
        <taxon>Trombidiformes</taxon>
        <taxon>Prostigmata</taxon>
        <taxon>Anystina</taxon>
        <taxon>Parasitengona</taxon>
        <taxon>Trombidioidea</taxon>
        <taxon>Trombidiidae</taxon>
        <taxon>Dinothrombium</taxon>
    </lineage>
</organism>
<dbReference type="EMBL" id="NCKU01000243">
    <property type="protein sequence ID" value="RWS16354.1"/>
    <property type="molecule type" value="Genomic_DNA"/>
</dbReference>
<evidence type="ECO:0000256" key="6">
    <source>
        <dbReference type="ARBA" id="ARBA00023163"/>
    </source>
</evidence>
<reference evidence="9 10" key="1">
    <citation type="journal article" date="2018" name="Gigascience">
        <title>Genomes of trombidid mites reveal novel predicted allergens and laterally-transferred genes associated with secondary metabolism.</title>
        <authorList>
            <person name="Dong X."/>
            <person name="Chaisiri K."/>
            <person name="Xia D."/>
            <person name="Armstrong S.D."/>
            <person name="Fang Y."/>
            <person name="Donnelly M.J."/>
            <person name="Kadowaki T."/>
            <person name="McGarry J.W."/>
            <person name="Darby A.C."/>
            <person name="Makepeace B.L."/>
        </authorList>
    </citation>
    <scope>NUCLEOTIDE SEQUENCE [LARGE SCALE GENOMIC DNA]</scope>
    <source>
        <strain evidence="9">UoL-WK</strain>
    </source>
</reference>
<keyword evidence="6" id="KW-0804">Transcription</keyword>
<dbReference type="InterPro" id="IPR036388">
    <property type="entry name" value="WH-like_DNA-bd_sf"/>
</dbReference>
<dbReference type="GO" id="GO:0000978">
    <property type="term" value="F:RNA polymerase II cis-regulatory region sequence-specific DNA binding"/>
    <property type="evidence" value="ECO:0007669"/>
    <property type="project" value="TreeGrafter"/>
</dbReference>
<gene>
    <name evidence="9" type="ORF">B4U79_05257</name>
</gene>
<sequence>PYSLTYVGSIGGSKPKHVTTPQIVEKILRLKHENPALFAWEIRDLLRRELLQSRSSSAPTSNSDCITSSIPSISSINRILRNGSMESTAFEWSVSASANQNSAPLSRTIAMAPSQPLQSFEASATSSTQCIPRKRKKYSSYHIDEILKKDEEECRSNSESLSVQTSSRALIHSQNYNEQQMYYSYYYQALLAAHYNSYNQSTETFIPIEKRT</sequence>
<evidence type="ECO:0000256" key="7">
    <source>
        <dbReference type="ARBA" id="ARBA00023242"/>
    </source>
</evidence>
<keyword evidence="5" id="KW-0238">DNA-binding</keyword>
<dbReference type="PANTHER" id="PTHR45636">
    <property type="entry name" value="PAIRED BOX PROTEIN PAX-6-RELATED-RELATED"/>
    <property type="match status" value="1"/>
</dbReference>
<dbReference type="STRING" id="1965070.A0A443RM60"/>
<dbReference type="AlphaFoldDB" id="A0A443RM60"/>
<comment type="caution">
    <text evidence="9">The sequence shown here is derived from an EMBL/GenBank/DDBJ whole genome shotgun (WGS) entry which is preliminary data.</text>
</comment>
<dbReference type="Pfam" id="PF00292">
    <property type="entry name" value="PAX"/>
    <property type="match status" value="1"/>
</dbReference>
<dbReference type="InterPro" id="IPR043565">
    <property type="entry name" value="PAX_fam"/>
</dbReference>
<evidence type="ECO:0000256" key="4">
    <source>
        <dbReference type="ARBA" id="ARBA00023015"/>
    </source>
</evidence>
<dbReference type="PROSITE" id="PS51057">
    <property type="entry name" value="PAIRED_2"/>
    <property type="match status" value="1"/>
</dbReference>
<evidence type="ECO:0000256" key="1">
    <source>
        <dbReference type="ARBA" id="ARBA00004123"/>
    </source>
</evidence>
<dbReference type="PANTHER" id="PTHR45636:SF41">
    <property type="entry name" value="PAIRED BOX PROTEIN PAX-6-RELATED"/>
    <property type="match status" value="1"/>
</dbReference>
<keyword evidence="4" id="KW-0805">Transcription regulation</keyword>
<dbReference type="GO" id="GO:0000981">
    <property type="term" value="F:DNA-binding transcription factor activity, RNA polymerase II-specific"/>
    <property type="evidence" value="ECO:0007669"/>
    <property type="project" value="TreeGrafter"/>
</dbReference>
<dbReference type="SMART" id="SM00351">
    <property type="entry name" value="PAX"/>
    <property type="match status" value="1"/>
</dbReference>
<feature type="domain" description="Paired" evidence="8">
    <location>
        <begin position="1"/>
        <end position="83"/>
    </location>
</feature>
<accession>A0A443RM60</accession>
<name>A0A443RM60_9ACAR</name>
<keyword evidence="10" id="KW-1185">Reference proteome</keyword>
<protein>
    <submittedName>
        <fullName evidence="9">Paired box pox-neuro protein-like protein</fullName>
    </submittedName>
</protein>
<evidence type="ECO:0000256" key="5">
    <source>
        <dbReference type="ARBA" id="ARBA00023125"/>
    </source>
</evidence>
<dbReference type="Gene3D" id="1.10.10.10">
    <property type="entry name" value="Winged helix-like DNA-binding domain superfamily/Winged helix DNA-binding domain"/>
    <property type="match status" value="1"/>
</dbReference>
<evidence type="ECO:0000259" key="8">
    <source>
        <dbReference type="PROSITE" id="PS51057"/>
    </source>
</evidence>
<feature type="non-terminal residue" evidence="9">
    <location>
        <position position="212"/>
    </location>
</feature>
<evidence type="ECO:0000256" key="3">
    <source>
        <dbReference type="ARBA" id="ARBA00022724"/>
    </source>
</evidence>
<keyword evidence="7" id="KW-0539">Nucleus</keyword>
<dbReference type="InterPro" id="IPR009057">
    <property type="entry name" value="Homeodomain-like_sf"/>
</dbReference>
<dbReference type="Proteomes" id="UP000285301">
    <property type="component" value="Unassembled WGS sequence"/>
</dbReference>
<evidence type="ECO:0000256" key="2">
    <source>
        <dbReference type="ARBA" id="ARBA00022473"/>
    </source>
</evidence>
<feature type="non-terminal residue" evidence="9">
    <location>
        <position position="1"/>
    </location>
</feature>
<dbReference type="GO" id="GO:0005634">
    <property type="term" value="C:nucleus"/>
    <property type="evidence" value="ECO:0007669"/>
    <property type="project" value="UniProtKB-SubCell"/>
</dbReference>
<comment type="subcellular location">
    <subcellularLocation>
        <location evidence="1">Nucleus</location>
    </subcellularLocation>
</comment>